<evidence type="ECO:0000256" key="4">
    <source>
        <dbReference type="ARBA" id="ARBA00022692"/>
    </source>
</evidence>
<evidence type="ECO:0000256" key="6">
    <source>
        <dbReference type="ARBA" id="ARBA00022989"/>
    </source>
</evidence>
<sequence>MAVLCLIIGLLLSKSGSSGGLATLAGQDLEIFKKTKDRGWIKWFQVLMFIMTVVLIIIAIVVHFTVK</sequence>
<dbReference type="Proteomes" id="UP001449582">
    <property type="component" value="Unassembled WGS sequence"/>
</dbReference>
<keyword evidence="3" id="KW-0813">Transport</keyword>
<evidence type="ECO:0000313" key="10">
    <source>
        <dbReference type="EMBL" id="GAA5414703.1"/>
    </source>
</evidence>
<evidence type="ECO:0000256" key="5">
    <source>
        <dbReference type="ARBA" id="ARBA00022927"/>
    </source>
</evidence>
<evidence type="ECO:0000256" key="7">
    <source>
        <dbReference type="ARBA" id="ARBA00023010"/>
    </source>
</evidence>
<comment type="similarity">
    <text evidence="2">Belongs to the SecG family.</text>
</comment>
<organism evidence="10 11">
    <name type="scientific">Ureaplasma ceti</name>
    <dbReference type="NCBI Taxonomy" id="3119530"/>
    <lineage>
        <taxon>Bacteria</taxon>
        <taxon>Bacillati</taxon>
        <taxon>Mycoplasmatota</taxon>
        <taxon>Mycoplasmoidales</taxon>
        <taxon>Mycoplasmoidaceae</taxon>
        <taxon>Ureaplasma</taxon>
    </lineage>
</organism>
<comment type="subcellular location">
    <subcellularLocation>
        <location evidence="1">Membrane</location>
        <topology evidence="1">Multi-pass membrane protein</topology>
    </subcellularLocation>
</comment>
<evidence type="ECO:0000256" key="9">
    <source>
        <dbReference type="SAM" id="Phobius"/>
    </source>
</evidence>
<evidence type="ECO:0000256" key="3">
    <source>
        <dbReference type="ARBA" id="ARBA00022448"/>
    </source>
</evidence>
<comment type="caution">
    <text evidence="10">The sequence shown here is derived from an EMBL/GenBank/DDBJ whole genome shotgun (WGS) entry which is preliminary data.</text>
</comment>
<evidence type="ECO:0008006" key="12">
    <source>
        <dbReference type="Google" id="ProtNLM"/>
    </source>
</evidence>
<evidence type="ECO:0000313" key="11">
    <source>
        <dbReference type="Proteomes" id="UP001449582"/>
    </source>
</evidence>
<keyword evidence="6 9" id="KW-1133">Transmembrane helix</keyword>
<dbReference type="InterPro" id="IPR004692">
    <property type="entry name" value="SecG"/>
</dbReference>
<keyword evidence="11" id="KW-1185">Reference proteome</keyword>
<keyword evidence="4 9" id="KW-0812">Transmembrane</keyword>
<dbReference type="NCBIfam" id="TIGR00810">
    <property type="entry name" value="secG"/>
    <property type="match status" value="1"/>
</dbReference>
<gene>
    <name evidence="10" type="ORF">UREOM_4140</name>
</gene>
<evidence type="ECO:0000256" key="1">
    <source>
        <dbReference type="ARBA" id="ARBA00004141"/>
    </source>
</evidence>
<keyword evidence="7" id="KW-0811">Translocation</keyword>
<proteinExistence type="inferred from homology"/>
<evidence type="ECO:0000256" key="8">
    <source>
        <dbReference type="ARBA" id="ARBA00023136"/>
    </source>
</evidence>
<protein>
    <recommendedName>
        <fullName evidence="12">Protein-export membrane protein SecG</fullName>
    </recommendedName>
</protein>
<feature type="transmembrane region" description="Helical" evidence="9">
    <location>
        <begin position="43"/>
        <end position="66"/>
    </location>
</feature>
<keyword evidence="5" id="KW-0653">Protein transport</keyword>
<dbReference type="EMBL" id="BAABQM010000002">
    <property type="protein sequence ID" value="GAA5414703.1"/>
    <property type="molecule type" value="Genomic_DNA"/>
</dbReference>
<accession>A0ABP9UBY9</accession>
<keyword evidence="8 9" id="KW-0472">Membrane</keyword>
<name>A0ABP9UBY9_9BACT</name>
<reference evidence="10" key="1">
    <citation type="submission" date="2024-02" db="EMBL/GenBank/DDBJ databases">
        <title>Draft genome sequence of new strains in genus Ureaplasma.</title>
        <authorList>
            <person name="Nakajima Y."/>
            <person name="Segawa T."/>
        </authorList>
    </citation>
    <scope>NUCLEOTIDE SEQUENCE [LARGE SCALE GENOMIC DNA]</scope>
    <source>
        <strain evidence="10">OM1</strain>
    </source>
</reference>
<evidence type="ECO:0000256" key="2">
    <source>
        <dbReference type="ARBA" id="ARBA00008445"/>
    </source>
</evidence>